<sequence length="394" mass="43004">MVSLTPEYSSLTRFANLFSQPGGRSAQTFSKADVQSQTQTGLSIVTAEGDRVTLSTNASFQGTGVKYNARGIAEGQAISLRSNVLEGQTTSQKQITIEGDLNEQEIEDIKKIVNQVNGLRQDVISGDLNAVLANGQKFSTTESIASVELNIQYAERVSIQQTSLRQRSQSQPSSSSQVTSDSPSSRSTGTSPLDFLKEIFQSFGRNPRIEDGNAKTSTQSPPSTQNSIVENQPLSQTPNTTKNDNTKNVEQTENPLNQFLNEIGAKIFKGAKRIAKLANRLVEKVERQAGKIAKNLARISEAIANGNEDKAERLQQKVDRRINRLERISERIGNRIERATNKLNNFIDSLTNRLTQSQGQSGETPAIPPSAPTDTTNEEQPTVEQKPVGESLVA</sequence>
<proteinExistence type="predicted"/>
<accession>A0ABU3K3N3</accession>
<feature type="compositionally biased region" description="Polar residues" evidence="2">
    <location>
        <begin position="352"/>
        <end position="363"/>
    </location>
</feature>
<organism evidence="3 4">
    <name type="scientific">Candidatus Nitronereus thalassa</name>
    <dbReference type="NCBI Taxonomy" id="3020898"/>
    <lineage>
        <taxon>Bacteria</taxon>
        <taxon>Pseudomonadati</taxon>
        <taxon>Nitrospirota</taxon>
        <taxon>Nitrospiria</taxon>
        <taxon>Nitrospirales</taxon>
        <taxon>Nitrospiraceae</taxon>
        <taxon>Candidatus Nitronereus</taxon>
    </lineage>
</organism>
<feature type="compositionally biased region" description="Low complexity" evidence="2">
    <location>
        <begin position="237"/>
        <end position="248"/>
    </location>
</feature>
<feature type="region of interest" description="Disordered" evidence="2">
    <location>
        <begin position="352"/>
        <end position="394"/>
    </location>
</feature>
<evidence type="ECO:0000313" key="4">
    <source>
        <dbReference type="Proteomes" id="UP001250932"/>
    </source>
</evidence>
<dbReference type="SUPFAM" id="SSF58113">
    <property type="entry name" value="Apolipoprotein A-I"/>
    <property type="match status" value="1"/>
</dbReference>
<feature type="compositionally biased region" description="Polar residues" evidence="2">
    <location>
        <begin position="372"/>
        <end position="383"/>
    </location>
</feature>
<feature type="coiled-coil region" evidence="1">
    <location>
        <begin position="308"/>
        <end position="342"/>
    </location>
</feature>
<feature type="compositionally biased region" description="Polar residues" evidence="2">
    <location>
        <begin position="226"/>
        <end position="236"/>
    </location>
</feature>
<name>A0ABU3K3N3_9BACT</name>
<dbReference type="EMBL" id="JAQOUE010000001">
    <property type="protein sequence ID" value="MDT7041022.1"/>
    <property type="molecule type" value="Genomic_DNA"/>
</dbReference>
<keyword evidence="1" id="KW-0175">Coiled coil</keyword>
<comment type="caution">
    <text evidence="3">The sequence shown here is derived from an EMBL/GenBank/DDBJ whole genome shotgun (WGS) entry which is preliminary data.</text>
</comment>
<feature type="compositionally biased region" description="Low complexity" evidence="2">
    <location>
        <begin position="216"/>
        <end position="225"/>
    </location>
</feature>
<dbReference type="Proteomes" id="UP001250932">
    <property type="component" value="Unassembled WGS sequence"/>
</dbReference>
<feature type="region of interest" description="Disordered" evidence="2">
    <location>
        <begin position="162"/>
        <end position="192"/>
    </location>
</feature>
<gene>
    <name evidence="3" type="ORF">PPG34_01590</name>
</gene>
<evidence type="ECO:0000256" key="2">
    <source>
        <dbReference type="SAM" id="MobiDB-lite"/>
    </source>
</evidence>
<reference evidence="3 4" key="1">
    <citation type="journal article" date="2023" name="ISME J.">
        <title>Cultivation and genomic characterization of novel and ubiquitous marine nitrite-oxidizing bacteria from the Nitrospirales.</title>
        <authorList>
            <person name="Mueller A.J."/>
            <person name="Daebeler A."/>
            <person name="Herbold C.W."/>
            <person name="Kirkegaard R.H."/>
            <person name="Daims H."/>
        </authorList>
    </citation>
    <scope>NUCLEOTIDE SEQUENCE [LARGE SCALE GENOMIC DNA]</scope>
    <source>
        <strain evidence="3 4">EB</strain>
    </source>
</reference>
<keyword evidence="4" id="KW-1185">Reference proteome</keyword>
<protein>
    <submittedName>
        <fullName evidence="3">Uncharacterized protein</fullName>
    </submittedName>
</protein>
<evidence type="ECO:0000256" key="1">
    <source>
        <dbReference type="SAM" id="Coils"/>
    </source>
</evidence>
<dbReference type="RefSeq" id="WP_313831381.1">
    <property type="nucleotide sequence ID" value="NZ_JAQOUE010000001.1"/>
</dbReference>
<evidence type="ECO:0000313" key="3">
    <source>
        <dbReference type="EMBL" id="MDT7041022.1"/>
    </source>
</evidence>
<feature type="region of interest" description="Disordered" evidence="2">
    <location>
        <begin position="206"/>
        <end position="254"/>
    </location>
</feature>